<evidence type="ECO:0000256" key="8">
    <source>
        <dbReference type="ARBA" id="ARBA00022723"/>
    </source>
</evidence>
<keyword evidence="8" id="KW-0479">Metal-binding</keyword>
<dbReference type="Proteomes" id="UP000447434">
    <property type="component" value="Chromosome 18"/>
</dbReference>
<reference evidence="17" key="1">
    <citation type="journal article" date="2020" name="Nat. Commun.">
        <title>Genome sequence of the cluster root forming white lupin.</title>
        <authorList>
            <person name="Hufnagel B."/>
            <person name="Marques A."/>
            <person name="Soriano A."/>
            <person name="Marques L."/>
            <person name="Divol F."/>
            <person name="Doumas P."/>
            <person name="Sallet E."/>
            <person name="Mancinotti D."/>
            <person name="Carrere S."/>
            <person name="Marande W."/>
            <person name="Arribat S."/>
            <person name="Keller J."/>
            <person name="Huneau C."/>
            <person name="Blein T."/>
            <person name="Aime D."/>
            <person name="Laguerre M."/>
            <person name="Taylor J."/>
            <person name="Schubert V."/>
            <person name="Nelson M."/>
            <person name="Geu-Flores F."/>
            <person name="Crespi M."/>
            <person name="Gallardo-Guerrero K."/>
            <person name="Delaux P.-M."/>
            <person name="Salse J."/>
            <person name="Berges H."/>
            <person name="Guyot R."/>
            <person name="Gouzy J."/>
            <person name="Peret B."/>
        </authorList>
    </citation>
    <scope>NUCLEOTIDE SEQUENCE [LARGE SCALE GENOMIC DNA]</scope>
    <source>
        <strain evidence="17">cv. Amiga</strain>
    </source>
</reference>
<evidence type="ECO:0000313" key="17">
    <source>
        <dbReference type="Proteomes" id="UP000447434"/>
    </source>
</evidence>
<comment type="catalytic activity">
    <reaction evidence="1">
        <text>[E2 ubiquitin-conjugating enzyme]-S-ubiquitinyl-L-cysteine + [acceptor protein]-L-lysine = [E2 ubiquitin-conjugating enzyme]-L-cysteine + [acceptor protein]-N(6)-ubiquitinyl-L-lysine.</text>
        <dbReference type="EC" id="2.3.2.31"/>
    </reaction>
</comment>
<dbReference type="PROSITE" id="PS51873">
    <property type="entry name" value="TRIAD"/>
    <property type="match status" value="1"/>
</dbReference>
<dbReference type="GO" id="GO:0008270">
    <property type="term" value="F:zinc ion binding"/>
    <property type="evidence" value="ECO:0007669"/>
    <property type="project" value="UniProtKB-KW"/>
</dbReference>
<dbReference type="CDD" id="cd22584">
    <property type="entry name" value="Rcat_RBR_unk"/>
    <property type="match status" value="1"/>
</dbReference>
<sequence>MDMDYKPNNTTAGQPARAAAASYHQLLLALVLVLVEHLKNLFQQLKDDCMLCWFDLQNMVRGIVNLMKITSPVGDDHNEGMKGEEFHIEKQNQKELSEDKENDTNIVGQSSEHCCSVCLEFKGKPDTIRLRDKCNHPFGIEHISNHVAAQIQQLKDDCVEFRLELQRFSDMMQNLMNRTSVVDQDHGEQMKTEEFHLQKQKEGDKENNVKVVDQPSECFCGICLDFKAESDMFRGGKCNDLFCIDCISKHVASKIQQNNLEVKCPIPSCSVEIKPEYLLSILPKDVIDRWESAKYESSITLSQKFYCPFKNCSVLLVNDGKKGKLVTRCECPYCHRLFCAQCKIPWHAEMSCKEFQMLKKNKGENYLDMKFLESAKANKWPKCPNCSFYVQRKSGCEHMTCRCGCNFCYKCGAKWKFGHTCKWLSVNIRFHRWKNSYKLKWKQCMKF</sequence>
<dbReference type="InterPro" id="IPR031127">
    <property type="entry name" value="E3_UB_ligase_RBR"/>
</dbReference>
<evidence type="ECO:0000256" key="7">
    <source>
        <dbReference type="ARBA" id="ARBA00022679"/>
    </source>
</evidence>
<evidence type="ECO:0000259" key="15">
    <source>
        <dbReference type="PROSITE" id="PS51873"/>
    </source>
</evidence>
<protein>
    <recommendedName>
        <fullName evidence="6">RBR-type E3 ubiquitin transferase</fullName>
        <ecNumber evidence="6">2.3.2.31</ecNumber>
    </recommendedName>
</protein>
<dbReference type="CDD" id="cd22582">
    <property type="entry name" value="BRcat_RBR_unk"/>
    <property type="match status" value="1"/>
</dbReference>
<keyword evidence="9" id="KW-0677">Repeat</keyword>
<evidence type="ECO:0000256" key="4">
    <source>
        <dbReference type="ARBA" id="ARBA00004906"/>
    </source>
</evidence>
<dbReference type="PANTHER" id="PTHR11685">
    <property type="entry name" value="RBR FAMILY RING FINGER AND IBR DOMAIN-CONTAINING"/>
    <property type="match status" value="1"/>
</dbReference>
<evidence type="ECO:0000256" key="11">
    <source>
        <dbReference type="ARBA" id="ARBA00022786"/>
    </source>
</evidence>
<evidence type="ECO:0000256" key="12">
    <source>
        <dbReference type="ARBA" id="ARBA00022833"/>
    </source>
</evidence>
<comment type="pathway">
    <text evidence="4">Protein modification; protein ubiquitination.</text>
</comment>
<dbReference type="InterPro" id="IPR001841">
    <property type="entry name" value="Znf_RING"/>
</dbReference>
<keyword evidence="17" id="KW-1185">Reference proteome</keyword>
<comment type="cofactor">
    <cofactor evidence="2">
        <name>Zn(2+)</name>
        <dbReference type="ChEBI" id="CHEBI:29105"/>
    </cofactor>
</comment>
<comment type="similarity">
    <text evidence="5">Belongs to the RBR family. Ariadne subfamily.</text>
</comment>
<dbReference type="InterPro" id="IPR013083">
    <property type="entry name" value="Znf_RING/FYVE/PHD"/>
</dbReference>
<dbReference type="Pfam" id="PF01485">
    <property type="entry name" value="IBR"/>
    <property type="match status" value="2"/>
</dbReference>
<evidence type="ECO:0000256" key="10">
    <source>
        <dbReference type="ARBA" id="ARBA00022771"/>
    </source>
</evidence>
<evidence type="ECO:0000256" key="13">
    <source>
        <dbReference type="PROSITE-ProRule" id="PRU00175"/>
    </source>
</evidence>
<evidence type="ECO:0000256" key="1">
    <source>
        <dbReference type="ARBA" id="ARBA00001798"/>
    </source>
</evidence>
<dbReference type="InterPro" id="IPR002867">
    <property type="entry name" value="IBR_dom"/>
</dbReference>
<keyword evidence="11" id="KW-0833">Ubl conjugation pathway</keyword>
<evidence type="ECO:0000256" key="5">
    <source>
        <dbReference type="ARBA" id="ARBA00005884"/>
    </source>
</evidence>
<evidence type="ECO:0000256" key="2">
    <source>
        <dbReference type="ARBA" id="ARBA00001947"/>
    </source>
</evidence>
<dbReference type="EC" id="2.3.2.31" evidence="6"/>
<organism evidence="16 17">
    <name type="scientific">Lupinus albus</name>
    <name type="common">White lupine</name>
    <name type="synonym">Lupinus termis</name>
    <dbReference type="NCBI Taxonomy" id="3870"/>
    <lineage>
        <taxon>Eukaryota</taxon>
        <taxon>Viridiplantae</taxon>
        <taxon>Streptophyta</taxon>
        <taxon>Embryophyta</taxon>
        <taxon>Tracheophyta</taxon>
        <taxon>Spermatophyta</taxon>
        <taxon>Magnoliopsida</taxon>
        <taxon>eudicotyledons</taxon>
        <taxon>Gunneridae</taxon>
        <taxon>Pentapetalae</taxon>
        <taxon>rosids</taxon>
        <taxon>fabids</taxon>
        <taxon>Fabales</taxon>
        <taxon>Fabaceae</taxon>
        <taxon>Papilionoideae</taxon>
        <taxon>50 kb inversion clade</taxon>
        <taxon>genistoids sensu lato</taxon>
        <taxon>core genistoids</taxon>
        <taxon>Genisteae</taxon>
        <taxon>Lupinus</taxon>
    </lineage>
</organism>
<dbReference type="Gene3D" id="3.30.40.10">
    <property type="entry name" value="Zinc/RING finger domain, C3HC4 (zinc finger)"/>
    <property type="match status" value="1"/>
</dbReference>
<dbReference type="EMBL" id="WOCE01000018">
    <property type="protein sequence ID" value="KAE9594140.1"/>
    <property type="molecule type" value="Genomic_DNA"/>
</dbReference>
<dbReference type="AlphaFoldDB" id="A0A6A4NY94"/>
<evidence type="ECO:0000313" key="16">
    <source>
        <dbReference type="EMBL" id="KAE9594140.1"/>
    </source>
</evidence>
<accession>A0A6A4NY94</accession>
<keyword evidence="12" id="KW-0862">Zinc</keyword>
<comment type="function">
    <text evidence="3">Might act as an E3 ubiquitin-protein ligase, or as part of E3 complex, which accepts ubiquitin from specific E2 ubiquitin-conjugating enzymes and then transfers it to substrates.</text>
</comment>
<dbReference type="GO" id="GO:0061630">
    <property type="term" value="F:ubiquitin protein ligase activity"/>
    <property type="evidence" value="ECO:0007669"/>
    <property type="project" value="UniProtKB-EC"/>
</dbReference>
<dbReference type="SMART" id="SM00647">
    <property type="entry name" value="IBR"/>
    <property type="match status" value="2"/>
</dbReference>
<dbReference type="GO" id="GO:0016567">
    <property type="term" value="P:protein ubiquitination"/>
    <property type="evidence" value="ECO:0007669"/>
    <property type="project" value="UniProtKB-UniPathway"/>
</dbReference>
<feature type="domain" description="RING-type" evidence="14">
    <location>
        <begin position="220"/>
        <end position="266"/>
    </location>
</feature>
<gene>
    <name evidence="16" type="ORF">Lalb_Chr18g0050641</name>
</gene>
<dbReference type="FunFam" id="3.30.40.10:FF:000230">
    <property type="entry name" value="RBR-type E3 ubiquitin transferase"/>
    <property type="match status" value="1"/>
</dbReference>
<dbReference type="OrthoDB" id="10009520at2759"/>
<keyword evidence="7" id="KW-0808">Transferase</keyword>
<name>A0A6A4NY94_LUPAL</name>
<dbReference type="Gene3D" id="1.20.120.1750">
    <property type="match status" value="1"/>
</dbReference>
<evidence type="ECO:0000256" key="3">
    <source>
        <dbReference type="ARBA" id="ARBA00003976"/>
    </source>
</evidence>
<dbReference type="InterPro" id="IPR044066">
    <property type="entry name" value="TRIAD_supradom"/>
</dbReference>
<keyword evidence="10 13" id="KW-0863">Zinc-finger</keyword>
<proteinExistence type="inferred from homology"/>
<feature type="domain" description="RING-type" evidence="15">
    <location>
        <begin position="216"/>
        <end position="434"/>
    </location>
</feature>
<evidence type="ECO:0000256" key="6">
    <source>
        <dbReference type="ARBA" id="ARBA00012251"/>
    </source>
</evidence>
<comment type="caution">
    <text evidence="16">The sequence shown here is derived from an EMBL/GenBank/DDBJ whole genome shotgun (WGS) entry which is preliminary data.</text>
</comment>
<evidence type="ECO:0000256" key="9">
    <source>
        <dbReference type="ARBA" id="ARBA00022737"/>
    </source>
</evidence>
<evidence type="ECO:0000259" key="14">
    <source>
        <dbReference type="PROSITE" id="PS50089"/>
    </source>
</evidence>
<dbReference type="UniPathway" id="UPA00143"/>
<dbReference type="PROSITE" id="PS50089">
    <property type="entry name" value="ZF_RING_2"/>
    <property type="match status" value="1"/>
</dbReference>
<dbReference type="SUPFAM" id="SSF57850">
    <property type="entry name" value="RING/U-box"/>
    <property type="match status" value="3"/>
</dbReference>